<proteinExistence type="predicted"/>
<dbReference type="Gramene" id="OGLUM02G16790.1">
    <property type="protein sequence ID" value="OGLUM02G16790.1"/>
    <property type="gene ID" value="OGLUM02G16790"/>
</dbReference>
<dbReference type="AlphaFoldDB" id="A0A0D9YS96"/>
<reference evidence="1" key="1">
    <citation type="submission" date="2015-04" db="UniProtKB">
        <authorList>
            <consortium name="EnsemblPlants"/>
        </authorList>
    </citation>
    <scope>IDENTIFICATION</scope>
</reference>
<organism evidence="1">
    <name type="scientific">Oryza glumipatula</name>
    <dbReference type="NCBI Taxonomy" id="40148"/>
    <lineage>
        <taxon>Eukaryota</taxon>
        <taxon>Viridiplantae</taxon>
        <taxon>Streptophyta</taxon>
        <taxon>Embryophyta</taxon>
        <taxon>Tracheophyta</taxon>
        <taxon>Spermatophyta</taxon>
        <taxon>Magnoliopsida</taxon>
        <taxon>Liliopsida</taxon>
        <taxon>Poales</taxon>
        <taxon>Poaceae</taxon>
        <taxon>BOP clade</taxon>
        <taxon>Oryzoideae</taxon>
        <taxon>Oryzeae</taxon>
        <taxon>Oryzinae</taxon>
        <taxon>Oryza</taxon>
    </lineage>
</organism>
<dbReference type="Proteomes" id="UP000026961">
    <property type="component" value="Chromosome 2"/>
</dbReference>
<reference evidence="1" key="2">
    <citation type="submission" date="2018-05" db="EMBL/GenBank/DDBJ databases">
        <title>OgluRS3 (Oryza glumaepatula Reference Sequence Version 3).</title>
        <authorList>
            <person name="Zhang J."/>
            <person name="Kudrna D."/>
            <person name="Lee S."/>
            <person name="Talag J."/>
            <person name="Welchert J."/>
            <person name="Wing R.A."/>
        </authorList>
    </citation>
    <scope>NUCLEOTIDE SEQUENCE [LARGE SCALE GENOMIC DNA]</scope>
</reference>
<evidence type="ECO:0000313" key="2">
    <source>
        <dbReference type="Proteomes" id="UP000026961"/>
    </source>
</evidence>
<sequence length="76" mass="9155">MLLEKLLLSPVHNDTYKFIRFQDEKISAYILSNKIKHELIFPNGVTSRYSEHRKNHIYDPYNYTFIHQVIPHTCSF</sequence>
<dbReference type="HOGENOM" id="CLU_2658532_0_0_1"/>
<evidence type="ECO:0000313" key="1">
    <source>
        <dbReference type="EnsemblPlants" id="OGLUM02G16790.1"/>
    </source>
</evidence>
<accession>A0A0D9YS96</accession>
<keyword evidence="2" id="KW-1185">Reference proteome</keyword>
<name>A0A0D9YS96_9ORYZ</name>
<dbReference type="EnsemblPlants" id="OGLUM02G16790.1">
    <property type="protein sequence ID" value="OGLUM02G16790.1"/>
    <property type="gene ID" value="OGLUM02G16790"/>
</dbReference>
<protein>
    <submittedName>
        <fullName evidence="1">Uncharacterized protein</fullName>
    </submittedName>
</protein>